<evidence type="ECO:0000259" key="1">
    <source>
        <dbReference type="Pfam" id="PF12867"/>
    </source>
</evidence>
<evidence type="ECO:0000313" key="2">
    <source>
        <dbReference type="EMBL" id="GIG38816.1"/>
    </source>
</evidence>
<comment type="caution">
    <text evidence="2">The sequence shown here is derived from an EMBL/GenBank/DDBJ whole genome shotgun (WGS) entry which is preliminary data.</text>
</comment>
<dbReference type="RefSeq" id="WP_203670930.1">
    <property type="nucleotide sequence ID" value="NZ_BONP01000002.1"/>
</dbReference>
<dbReference type="SUPFAM" id="SSF109854">
    <property type="entry name" value="DinB/YfiT-like putative metalloenzymes"/>
    <property type="match status" value="1"/>
</dbReference>
<dbReference type="EMBL" id="BONP01000002">
    <property type="protein sequence ID" value="GIG38816.1"/>
    <property type="molecule type" value="Genomic_DNA"/>
</dbReference>
<organism evidence="2 3">
    <name type="scientific">Cellulomonas phragmiteti</name>
    <dbReference type="NCBI Taxonomy" id="478780"/>
    <lineage>
        <taxon>Bacteria</taxon>
        <taxon>Bacillati</taxon>
        <taxon>Actinomycetota</taxon>
        <taxon>Actinomycetes</taxon>
        <taxon>Micrococcales</taxon>
        <taxon>Cellulomonadaceae</taxon>
        <taxon>Cellulomonas</taxon>
    </lineage>
</organism>
<name>A0ABQ4DHI5_9CELL</name>
<keyword evidence="3" id="KW-1185">Reference proteome</keyword>
<protein>
    <recommendedName>
        <fullName evidence="1">DinB-like domain-containing protein</fullName>
    </recommendedName>
</protein>
<reference evidence="2 3" key="1">
    <citation type="submission" date="2021-01" db="EMBL/GenBank/DDBJ databases">
        <title>Whole genome shotgun sequence of Cellulomonas phragmiteti NBRC 110785.</title>
        <authorList>
            <person name="Komaki H."/>
            <person name="Tamura T."/>
        </authorList>
    </citation>
    <scope>NUCLEOTIDE SEQUENCE [LARGE SCALE GENOMIC DNA]</scope>
    <source>
        <strain evidence="2 3">NBRC 110785</strain>
    </source>
</reference>
<dbReference type="Pfam" id="PF12867">
    <property type="entry name" value="DinB_2"/>
    <property type="match status" value="1"/>
</dbReference>
<accession>A0ABQ4DHI5</accession>
<dbReference type="Gene3D" id="1.20.120.450">
    <property type="entry name" value="dinb family like domain"/>
    <property type="match status" value="1"/>
</dbReference>
<feature type="domain" description="DinB-like" evidence="1">
    <location>
        <begin position="18"/>
        <end position="172"/>
    </location>
</feature>
<dbReference type="InterPro" id="IPR024775">
    <property type="entry name" value="DinB-like"/>
</dbReference>
<dbReference type="InterPro" id="IPR034660">
    <property type="entry name" value="DinB/YfiT-like"/>
</dbReference>
<gene>
    <name evidence="2" type="ORF">Cph01nite_05780</name>
</gene>
<dbReference type="Proteomes" id="UP000614741">
    <property type="component" value="Unassembled WGS sequence"/>
</dbReference>
<sequence length="184" mass="20226">MHWGALLVDQLEFYWDTSLWPRLQGLTDEEYLWEPVAGCWSVRPREDGTWVPDGLAGPAPEPPPVTTIAWRTAHVAVDVLGTRARAFFGDDVPADADMFDPRLRPASVPATADGALALLESAYRAWRDGLAALDDDALSRPLGRRGADYADQPMAALATHLHRETMHHGGEICLLRDLYAAGAR</sequence>
<evidence type="ECO:0000313" key="3">
    <source>
        <dbReference type="Proteomes" id="UP000614741"/>
    </source>
</evidence>
<proteinExistence type="predicted"/>